<dbReference type="PANTHER" id="PTHR38438">
    <property type="entry name" value="RIBOFLAVIN TRANSPORTER RIBU"/>
    <property type="match status" value="1"/>
</dbReference>
<evidence type="ECO:0000256" key="1">
    <source>
        <dbReference type="ARBA" id="ARBA00004651"/>
    </source>
</evidence>
<dbReference type="Gene3D" id="1.10.1760.20">
    <property type="match status" value="1"/>
</dbReference>
<keyword evidence="7 8" id="KW-0472">Membrane</keyword>
<dbReference type="PATRIC" id="fig|1423738.3.peg.1361"/>
<accession>A0A0R2BTY9</accession>
<dbReference type="GO" id="GO:0005886">
    <property type="term" value="C:plasma membrane"/>
    <property type="evidence" value="ECO:0007669"/>
    <property type="project" value="UniProtKB-SubCell"/>
</dbReference>
<evidence type="ECO:0000313" key="10">
    <source>
        <dbReference type="EMBL" id="KRM79180.1"/>
    </source>
</evidence>
<dbReference type="InterPro" id="IPR025720">
    <property type="entry name" value="RibU"/>
</dbReference>
<evidence type="ECO:0000256" key="7">
    <source>
        <dbReference type="ARBA" id="ARBA00023136"/>
    </source>
</evidence>
<evidence type="ECO:0000256" key="2">
    <source>
        <dbReference type="ARBA" id="ARBA00005540"/>
    </source>
</evidence>
<feature type="transmembrane region" description="Helical" evidence="9">
    <location>
        <begin position="12"/>
        <end position="36"/>
    </location>
</feature>
<name>A0A0R2BTY9_9LACO</name>
<dbReference type="Pfam" id="PF12822">
    <property type="entry name" value="ECF_trnsprt"/>
    <property type="match status" value="1"/>
</dbReference>
<dbReference type="PIRSF" id="PIRSF037778">
    <property type="entry name" value="UCP037778_transp_RibU"/>
    <property type="match status" value="1"/>
</dbReference>
<comment type="similarity">
    <text evidence="2 8">Belongs to the prokaryotic riboflavin transporter (P-RFT) (TC 2.A.87) family.</text>
</comment>
<gene>
    <name evidence="10" type="ORF">FC84_GL001347</name>
</gene>
<dbReference type="AlphaFoldDB" id="A0A0R2BTY9"/>
<comment type="subcellular location">
    <subcellularLocation>
        <location evidence="1">Cell membrane</location>
        <topology evidence="1">Multi-pass membrane protein</topology>
    </subcellularLocation>
</comment>
<evidence type="ECO:0000256" key="5">
    <source>
        <dbReference type="ARBA" id="ARBA00022692"/>
    </source>
</evidence>
<feature type="transmembrane region" description="Helical" evidence="9">
    <location>
        <begin position="79"/>
        <end position="99"/>
    </location>
</feature>
<dbReference type="RefSeq" id="WP_057754891.1">
    <property type="nucleotide sequence ID" value="NZ_AYYK01000004.1"/>
</dbReference>
<sequence>MRDHKLRTLVGTSIFGVLSYLVMLVEIPILPGFPFLKLDFSDLIVLCGLYLFGISGAIGAALIRAFLHLIMTGFAAPSLLGELGSVSASITLILVMAFFMKRQTRLWQRLGMIVCSTLALTLVMAVMNYFILTPLYVNVTGIKLGMDYLKYVLMAIIPFNLIKGALITALFTLIYAKIGPWLLQQRATRK</sequence>
<evidence type="ECO:0000256" key="8">
    <source>
        <dbReference type="PIRNR" id="PIRNR037778"/>
    </source>
</evidence>
<comment type="caution">
    <text evidence="10">The sequence shown here is derived from an EMBL/GenBank/DDBJ whole genome shotgun (WGS) entry which is preliminary data.</text>
</comment>
<evidence type="ECO:0000313" key="11">
    <source>
        <dbReference type="Proteomes" id="UP000051813"/>
    </source>
</evidence>
<evidence type="ECO:0000256" key="3">
    <source>
        <dbReference type="ARBA" id="ARBA00022448"/>
    </source>
</evidence>
<organism evidence="10 11">
    <name type="scientific">Lapidilactobacillus dextrinicus DSM 20335</name>
    <dbReference type="NCBI Taxonomy" id="1423738"/>
    <lineage>
        <taxon>Bacteria</taxon>
        <taxon>Bacillati</taxon>
        <taxon>Bacillota</taxon>
        <taxon>Bacilli</taxon>
        <taxon>Lactobacillales</taxon>
        <taxon>Lactobacillaceae</taxon>
        <taxon>Lapidilactobacillus</taxon>
    </lineage>
</organism>
<keyword evidence="4 8" id="KW-1003">Cell membrane</keyword>
<reference evidence="10 11" key="1">
    <citation type="journal article" date="2015" name="Genome Announc.">
        <title>Expanding the biotechnology potential of lactobacilli through comparative genomics of 213 strains and associated genera.</title>
        <authorList>
            <person name="Sun Z."/>
            <person name="Harris H.M."/>
            <person name="McCann A."/>
            <person name="Guo C."/>
            <person name="Argimon S."/>
            <person name="Zhang W."/>
            <person name="Yang X."/>
            <person name="Jeffery I.B."/>
            <person name="Cooney J.C."/>
            <person name="Kagawa T.F."/>
            <person name="Liu W."/>
            <person name="Song Y."/>
            <person name="Salvetti E."/>
            <person name="Wrobel A."/>
            <person name="Rasinkangas P."/>
            <person name="Parkhill J."/>
            <person name="Rea M.C."/>
            <person name="O'Sullivan O."/>
            <person name="Ritari J."/>
            <person name="Douillard F.P."/>
            <person name="Paul Ross R."/>
            <person name="Yang R."/>
            <person name="Briner A.E."/>
            <person name="Felis G.E."/>
            <person name="de Vos W.M."/>
            <person name="Barrangou R."/>
            <person name="Klaenhammer T.R."/>
            <person name="Caufield P.W."/>
            <person name="Cui Y."/>
            <person name="Zhang H."/>
            <person name="O'Toole P.W."/>
        </authorList>
    </citation>
    <scope>NUCLEOTIDE SEQUENCE [LARGE SCALE GENOMIC DNA]</scope>
    <source>
        <strain evidence="10 11">DSM 20335</strain>
    </source>
</reference>
<dbReference type="InterPro" id="IPR024529">
    <property type="entry name" value="ECF_trnsprt_substrate-spec"/>
</dbReference>
<keyword evidence="5 9" id="KW-0812">Transmembrane</keyword>
<proteinExistence type="inferred from homology"/>
<evidence type="ECO:0000256" key="4">
    <source>
        <dbReference type="ARBA" id="ARBA00022475"/>
    </source>
</evidence>
<dbReference type="Proteomes" id="UP000051813">
    <property type="component" value="Unassembled WGS sequence"/>
</dbReference>
<feature type="transmembrane region" description="Helical" evidence="9">
    <location>
        <begin position="43"/>
        <end position="67"/>
    </location>
</feature>
<dbReference type="STRING" id="1423738.FC84_GL001347"/>
<feature type="transmembrane region" description="Helical" evidence="9">
    <location>
        <begin position="111"/>
        <end position="131"/>
    </location>
</feature>
<keyword evidence="11" id="KW-1185">Reference proteome</keyword>
<evidence type="ECO:0000256" key="9">
    <source>
        <dbReference type="SAM" id="Phobius"/>
    </source>
</evidence>
<protein>
    <recommendedName>
        <fullName evidence="8">Riboflavin transporter</fullName>
    </recommendedName>
</protein>
<evidence type="ECO:0000256" key="6">
    <source>
        <dbReference type="ARBA" id="ARBA00022989"/>
    </source>
</evidence>
<comment type="function">
    <text evidence="8">Probably a riboflavin-binding protein that interacts with the energy-coupling factor (ECF) ABC-transporter complex.</text>
</comment>
<feature type="transmembrane region" description="Helical" evidence="9">
    <location>
        <begin position="151"/>
        <end position="176"/>
    </location>
</feature>
<keyword evidence="6 9" id="KW-1133">Transmembrane helix</keyword>
<keyword evidence="3 8" id="KW-0813">Transport</keyword>
<dbReference type="PANTHER" id="PTHR38438:SF1">
    <property type="entry name" value="RIBOFLAVIN TRANSPORTER RIBU"/>
    <property type="match status" value="1"/>
</dbReference>
<dbReference type="GO" id="GO:0032217">
    <property type="term" value="F:riboflavin transmembrane transporter activity"/>
    <property type="evidence" value="ECO:0007669"/>
    <property type="project" value="UniProtKB-UniRule"/>
</dbReference>
<dbReference type="EMBL" id="AYYK01000004">
    <property type="protein sequence ID" value="KRM79180.1"/>
    <property type="molecule type" value="Genomic_DNA"/>
</dbReference>